<proteinExistence type="predicted"/>
<evidence type="ECO:0000313" key="10">
    <source>
        <dbReference type="EMBL" id="KAI5620889.1"/>
    </source>
</evidence>
<feature type="transmembrane region" description="Helical" evidence="9">
    <location>
        <begin position="38"/>
        <end position="56"/>
    </location>
</feature>
<dbReference type="GO" id="GO:0071939">
    <property type="term" value="P:vitamin A import into cell"/>
    <property type="evidence" value="ECO:0007669"/>
    <property type="project" value="TreeGrafter"/>
</dbReference>
<reference evidence="10" key="1">
    <citation type="submission" date="2018-07" db="EMBL/GenBank/DDBJ databases">
        <title>Comparative genomics of catfishes provides insights into carnivory and benthic adaptation.</title>
        <authorList>
            <person name="Zhang Y."/>
            <person name="Wang D."/>
            <person name="Peng Z."/>
            <person name="Zheng S."/>
            <person name="Shao F."/>
            <person name="Tao W."/>
        </authorList>
    </citation>
    <scope>NUCLEOTIDE SEQUENCE</scope>
    <source>
        <strain evidence="10">Chongqing</strain>
    </source>
</reference>
<keyword evidence="7" id="KW-0675">Receptor</keyword>
<dbReference type="GO" id="GO:0038023">
    <property type="term" value="F:signaling receptor activity"/>
    <property type="evidence" value="ECO:0007669"/>
    <property type="project" value="InterPro"/>
</dbReference>
<dbReference type="PANTHER" id="PTHR21444:SF17">
    <property type="entry name" value="STIMULATED BY RETINOIC ACID GENE 6 PROTEIN-LIKE"/>
    <property type="match status" value="1"/>
</dbReference>
<comment type="caution">
    <text evidence="10">The sequence shown here is derived from an EMBL/GenBank/DDBJ whole genome shotgun (WGS) entry which is preliminary data.</text>
</comment>
<dbReference type="InterPro" id="IPR026612">
    <property type="entry name" value="STRA6-like"/>
</dbReference>
<keyword evidence="2" id="KW-0813">Transport</keyword>
<evidence type="ECO:0000256" key="3">
    <source>
        <dbReference type="ARBA" id="ARBA00022475"/>
    </source>
</evidence>
<dbReference type="PANTHER" id="PTHR21444">
    <property type="entry name" value="COILED-COIL DOMAIN-CONTAINING PROTEIN 180"/>
    <property type="match status" value="1"/>
</dbReference>
<protein>
    <submittedName>
        <fullName evidence="10">STRA6-like isoform X1</fullName>
    </submittedName>
</protein>
<evidence type="ECO:0000313" key="11">
    <source>
        <dbReference type="Proteomes" id="UP001205998"/>
    </source>
</evidence>
<keyword evidence="5 9" id="KW-1133">Transmembrane helix</keyword>
<sequence length="620" mass="72792">MGISMNSNTQQSDWQRQDDSPNTTDEGQLYCYNYSEQFISLSLLPSVIIILLLWFVERRQNIRDCERRMPCLTGRFGCVVPLDFMGKMQNRWSYGFAFGSVMPHVINLIITSTLNPNVPSYMKVLVALITALIVSITCMPLFICLSTPHRRLGGVLGLIYSLSWLIALLWICFSCYTVAPDDDLKKLVLWYVWLCQLPQLLCLGFLVCRFGSFIMQNRLRNLKKQDEVKENEYKHVQCLLRRRSEVSMQKNWFQRKVYEWDPYFKFPNRIIATVVLSIYGLFVIILSEQMFSWWLTIQVYKVWESFQMYLPESAFIKHLNYITYTWYISAACAMLSSVLHISQVLFNYRKHIKSLRVGEKQFLPKKYKLNPSQGVMGLLKYPSYQIAYCMWGYLIIHMPMFVTGLVLVYLVVSPIREHGFLHWLNLTVTSLSNFFLLLALMGLQRILGHLLFLQDKTTEKDKDKPLALNNRKAFHVFNYFFFFFNMISGIMSCMLRILKSAAVGVMLVSRIERTIMPEGFEKMDLCFSMWVGMIMADHHHTNPVLVCFCHLLLKHVVSLRYRSNSCTNSESQVKDRVHIRWHLAYTLLRNPKLILLRKKHKQENDRERELAFAWAISNMA</sequence>
<evidence type="ECO:0000256" key="9">
    <source>
        <dbReference type="SAM" id="Phobius"/>
    </source>
</evidence>
<organism evidence="10 11">
    <name type="scientific">Silurus asotus</name>
    <name type="common">Amur catfish</name>
    <name type="synonym">Parasilurus asotus</name>
    <dbReference type="NCBI Taxonomy" id="30991"/>
    <lineage>
        <taxon>Eukaryota</taxon>
        <taxon>Metazoa</taxon>
        <taxon>Chordata</taxon>
        <taxon>Craniata</taxon>
        <taxon>Vertebrata</taxon>
        <taxon>Euteleostomi</taxon>
        <taxon>Actinopterygii</taxon>
        <taxon>Neopterygii</taxon>
        <taxon>Teleostei</taxon>
        <taxon>Ostariophysi</taxon>
        <taxon>Siluriformes</taxon>
        <taxon>Siluridae</taxon>
        <taxon>Silurus</taxon>
    </lineage>
</organism>
<dbReference type="AlphaFoldDB" id="A0AAD5ASA2"/>
<feature type="transmembrane region" description="Helical" evidence="9">
    <location>
        <begin position="432"/>
        <end position="453"/>
    </location>
</feature>
<evidence type="ECO:0000256" key="5">
    <source>
        <dbReference type="ARBA" id="ARBA00022989"/>
    </source>
</evidence>
<dbReference type="Proteomes" id="UP001205998">
    <property type="component" value="Unassembled WGS sequence"/>
</dbReference>
<feature type="transmembrane region" description="Helical" evidence="9">
    <location>
        <begin position="124"/>
        <end position="145"/>
    </location>
</feature>
<evidence type="ECO:0000256" key="1">
    <source>
        <dbReference type="ARBA" id="ARBA00004651"/>
    </source>
</evidence>
<gene>
    <name evidence="10" type="ORF">C0J50_19492</name>
</gene>
<feature type="transmembrane region" description="Helical" evidence="9">
    <location>
        <begin position="324"/>
        <end position="346"/>
    </location>
</feature>
<feature type="transmembrane region" description="Helical" evidence="9">
    <location>
        <begin position="157"/>
        <end position="179"/>
    </location>
</feature>
<feature type="transmembrane region" description="Helical" evidence="9">
    <location>
        <begin position="92"/>
        <end position="112"/>
    </location>
</feature>
<keyword evidence="6 9" id="KW-0472">Membrane</keyword>
<evidence type="ECO:0000256" key="7">
    <source>
        <dbReference type="ARBA" id="ARBA00023170"/>
    </source>
</evidence>
<dbReference type="EMBL" id="MU551639">
    <property type="protein sequence ID" value="KAI5620889.1"/>
    <property type="molecule type" value="Genomic_DNA"/>
</dbReference>
<dbReference type="GO" id="GO:0034632">
    <property type="term" value="F:retinol transmembrane transporter activity"/>
    <property type="evidence" value="ECO:0007669"/>
    <property type="project" value="InterPro"/>
</dbReference>
<comment type="subcellular location">
    <subcellularLocation>
        <location evidence="1">Cell membrane</location>
        <topology evidence="1">Multi-pass membrane protein</topology>
    </subcellularLocation>
</comment>
<dbReference type="GO" id="GO:0005886">
    <property type="term" value="C:plasma membrane"/>
    <property type="evidence" value="ECO:0007669"/>
    <property type="project" value="UniProtKB-SubCell"/>
</dbReference>
<feature type="transmembrane region" description="Helical" evidence="9">
    <location>
        <begin position="270"/>
        <end position="295"/>
    </location>
</feature>
<keyword evidence="11" id="KW-1185">Reference proteome</keyword>
<feature type="transmembrane region" description="Helical" evidence="9">
    <location>
        <begin position="191"/>
        <end position="215"/>
    </location>
</feature>
<feature type="region of interest" description="Disordered" evidence="8">
    <location>
        <begin position="1"/>
        <end position="22"/>
    </location>
</feature>
<name>A0AAD5ASA2_SILAS</name>
<feature type="transmembrane region" description="Helical" evidence="9">
    <location>
        <begin position="474"/>
        <end position="498"/>
    </location>
</feature>
<evidence type="ECO:0000256" key="4">
    <source>
        <dbReference type="ARBA" id="ARBA00022692"/>
    </source>
</evidence>
<dbReference type="Pfam" id="PF14752">
    <property type="entry name" value="RBP_receptor"/>
    <property type="match status" value="1"/>
</dbReference>
<evidence type="ECO:0000256" key="8">
    <source>
        <dbReference type="SAM" id="MobiDB-lite"/>
    </source>
</evidence>
<keyword evidence="3" id="KW-1003">Cell membrane</keyword>
<keyword evidence="4 9" id="KW-0812">Transmembrane</keyword>
<evidence type="ECO:0000256" key="2">
    <source>
        <dbReference type="ARBA" id="ARBA00022448"/>
    </source>
</evidence>
<evidence type="ECO:0000256" key="6">
    <source>
        <dbReference type="ARBA" id="ARBA00023136"/>
    </source>
</evidence>
<feature type="transmembrane region" description="Helical" evidence="9">
    <location>
        <begin position="386"/>
        <end position="412"/>
    </location>
</feature>
<accession>A0AAD5ASA2</accession>